<dbReference type="Proteomes" id="UP000054047">
    <property type="component" value="Unassembled WGS sequence"/>
</dbReference>
<dbReference type="AlphaFoldDB" id="A0A0C2DHJ5"/>
<proteinExistence type="predicted"/>
<evidence type="ECO:0000313" key="1">
    <source>
        <dbReference type="EMBL" id="KIH61912.1"/>
    </source>
</evidence>
<evidence type="ECO:0000313" key="2">
    <source>
        <dbReference type="Proteomes" id="UP000054047"/>
    </source>
</evidence>
<gene>
    <name evidence="1" type="ORF">ANCDUO_07810</name>
</gene>
<dbReference type="OrthoDB" id="5824787at2759"/>
<organism evidence="1 2">
    <name type="scientific">Ancylostoma duodenale</name>
    <dbReference type="NCBI Taxonomy" id="51022"/>
    <lineage>
        <taxon>Eukaryota</taxon>
        <taxon>Metazoa</taxon>
        <taxon>Ecdysozoa</taxon>
        <taxon>Nematoda</taxon>
        <taxon>Chromadorea</taxon>
        <taxon>Rhabditida</taxon>
        <taxon>Rhabditina</taxon>
        <taxon>Rhabditomorpha</taxon>
        <taxon>Strongyloidea</taxon>
        <taxon>Ancylostomatidae</taxon>
        <taxon>Ancylostomatinae</taxon>
        <taxon>Ancylostoma</taxon>
    </lineage>
</organism>
<reference evidence="1 2" key="1">
    <citation type="submission" date="2013-12" db="EMBL/GenBank/DDBJ databases">
        <title>Draft genome of the parsitic nematode Ancylostoma duodenale.</title>
        <authorList>
            <person name="Mitreva M."/>
        </authorList>
    </citation>
    <scope>NUCLEOTIDE SEQUENCE [LARGE SCALE GENOMIC DNA]</scope>
    <source>
        <strain evidence="1 2">Zhejiang</strain>
    </source>
</reference>
<dbReference type="EMBL" id="KN729734">
    <property type="protein sequence ID" value="KIH61912.1"/>
    <property type="molecule type" value="Genomic_DNA"/>
</dbReference>
<protein>
    <submittedName>
        <fullName evidence="1">Uncharacterized protein</fullName>
    </submittedName>
</protein>
<sequence length="61" mass="6890">MLARKIRYDVMGLTETRRQRPSNATFDVTEELFLGICDSRRVAGDGVLVNTNVVMNIGLFE</sequence>
<name>A0A0C2DHJ5_9BILA</name>
<keyword evidence="2" id="KW-1185">Reference proteome</keyword>
<accession>A0A0C2DHJ5</accession>